<evidence type="ECO:0000256" key="5">
    <source>
        <dbReference type="ARBA" id="ARBA00023163"/>
    </source>
</evidence>
<dbReference type="GO" id="GO:0032993">
    <property type="term" value="C:protein-DNA complex"/>
    <property type="evidence" value="ECO:0007669"/>
    <property type="project" value="TreeGrafter"/>
</dbReference>
<feature type="domain" description="Response regulatory" evidence="7">
    <location>
        <begin position="2"/>
        <end position="119"/>
    </location>
</feature>
<evidence type="ECO:0000259" key="7">
    <source>
        <dbReference type="PROSITE" id="PS50110"/>
    </source>
</evidence>
<name>A0A4Q7LJL6_9BURK</name>
<dbReference type="InterPro" id="IPR011006">
    <property type="entry name" value="CheY-like_superfamily"/>
</dbReference>
<dbReference type="GO" id="GO:0006355">
    <property type="term" value="P:regulation of DNA-templated transcription"/>
    <property type="evidence" value="ECO:0007669"/>
    <property type="project" value="TreeGrafter"/>
</dbReference>
<evidence type="ECO:0000313" key="8">
    <source>
        <dbReference type="EMBL" id="RZS54776.1"/>
    </source>
</evidence>
<dbReference type="GO" id="GO:0000976">
    <property type="term" value="F:transcription cis-regulatory region binding"/>
    <property type="evidence" value="ECO:0007669"/>
    <property type="project" value="TreeGrafter"/>
</dbReference>
<dbReference type="Gene3D" id="3.40.50.2300">
    <property type="match status" value="1"/>
</dbReference>
<dbReference type="PANTHER" id="PTHR48111">
    <property type="entry name" value="REGULATOR OF RPOS"/>
    <property type="match status" value="1"/>
</dbReference>
<keyword evidence="5" id="KW-0804">Transcription</keyword>
<protein>
    <submittedName>
        <fullName evidence="8">Response regulator receiver domain-containing protein</fullName>
    </submittedName>
</protein>
<dbReference type="GO" id="GO:0000156">
    <property type="term" value="F:phosphorelay response regulator activity"/>
    <property type="evidence" value="ECO:0007669"/>
    <property type="project" value="TreeGrafter"/>
</dbReference>
<dbReference type="SMART" id="SM00448">
    <property type="entry name" value="REC"/>
    <property type="match status" value="1"/>
</dbReference>
<evidence type="ECO:0000256" key="2">
    <source>
        <dbReference type="ARBA" id="ARBA00023012"/>
    </source>
</evidence>
<comment type="caution">
    <text evidence="8">The sequence shown here is derived from an EMBL/GenBank/DDBJ whole genome shotgun (WGS) entry which is preliminary data.</text>
</comment>
<keyword evidence="9" id="KW-1185">Reference proteome</keyword>
<keyword evidence="1 6" id="KW-0597">Phosphoprotein</keyword>
<keyword evidence="4" id="KW-0238">DNA-binding</keyword>
<feature type="modified residue" description="4-aspartylphosphate" evidence="6">
    <location>
        <position position="51"/>
    </location>
</feature>
<dbReference type="AlphaFoldDB" id="A0A4Q7LJL6"/>
<evidence type="ECO:0000256" key="1">
    <source>
        <dbReference type="ARBA" id="ARBA00022553"/>
    </source>
</evidence>
<keyword evidence="3" id="KW-0805">Transcription regulation</keyword>
<dbReference type="GO" id="GO:0005829">
    <property type="term" value="C:cytosol"/>
    <property type="evidence" value="ECO:0007669"/>
    <property type="project" value="TreeGrafter"/>
</dbReference>
<sequence>MKILIVEDQADLRKLMQMTLGLDDHELHEAPDAQAGWDAALVHQPDLVLLDIMMPGTMDGLDLCRRLKADPRTARAKVVLVSARGHRNDMQIGMDAGADDYLLKPYSPMRLLDVVSAMAAIAQSKQG</sequence>
<evidence type="ECO:0000256" key="3">
    <source>
        <dbReference type="ARBA" id="ARBA00023015"/>
    </source>
</evidence>
<evidence type="ECO:0000256" key="4">
    <source>
        <dbReference type="ARBA" id="ARBA00023125"/>
    </source>
</evidence>
<dbReference type="PROSITE" id="PS50110">
    <property type="entry name" value="RESPONSE_REGULATORY"/>
    <property type="match status" value="1"/>
</dbReference>
<evidence type="ECO:0000256" key="6">
    <source>
        <dbReference type="PROSITE-ProRule" id="PRU00169"/>
    </source>
</evidence>
<dbReference type="EMBL" id="SGWV01000009">
    <property type="protein sequence ID" value="RZS54776.1"/>
    <property type="molecule type" value="Genomic_DNA"/>
</dbReference>
<dbReference type="OrthoDB" id="9800897at2"/>
<dbReference type="InterPro" id="IPR001789">
    <property type="entry name" value="Sig_transdc_resp-reg_receiver"/>
</dbReference>
<gene>
    <name evidence="8" type="ORF">EV685_2260</name>
</gene>
<dbReference type="Proteomes" id="UP000293433">
    <property type="component" value="Unassembled WGS sequence"/>
</dbReference>
<proteinExistence type="predicted"/>
<dbReference type="PANTHER" id="PTHR48111:SF1">
    <property type="entry name" value="TWO-COMPONENT RESPONSE REGULATOR ORR33"/>
    <property type="match status" value="1"/>
</dbReference>
<evidence type="ECO:0000313" key="9">
    <source>
        <dbReference type="Proteomes" id="UP000293433"/>
    </source>
</evidence>
<organism evidence="8 9">
    <name type="scientific">Sphaerotilus mobilis</name>
    <dbReference type="NCBI Taxonomy" id="47994"/>
    <lineage>
        <taxon>Bacteria</taxon>
        <taxon>Pseudomonadati</taxon>
        <taxon>Pseudomonadota</taxon>
        <taxon>Betaproteobacteria</taxon>
        <taxon>Burkholderiales</taxon>
        <taxon>Sphaerotilaceae</taxon>
        <taxon>Sphaerotilus</taxon>
    </lineage>
</organism>
<dbReference type="Pfam" id="PF00072">
    <property type="entry name" value="Response_reg"/>
    <property type="match status" value="1"/>
</dbReference>
<accession>A0A4Q7LJL6</accession>
<dbReference type="SUPFAM" id="SSF52172">
    <property type="entry name" value="CheY-like"/>
    <property type="match status" value="1"/>
</dbReference>
<dbReference type="CDD" id="cd17574">
    <property type="entry name" value="REC_OmpR"/>
    <property type="match status" value="1"/>
</dbReference>
<keyword evidence="2" id="KW-0902">Two-component regulatory system</keyword>
<dbReference type="InterPro" id="IPR039420">
    <property type="entry name" value="WalR-like"/>
</dbReference>
<dbReference type="RefSeq" id="WP_130482098.1">
    <property type="nucleotide sequence ID" value="NZ_SGWV01000009.1"/>
</dbReference>
<reference evidence="8 9" key="1">
    <citation type="submission" date="2019-02" db="EMBL/GenBank/DDBJ databases">
        <title>Genomic Encyclopedia of Type Strains, Phase IV (KMG-IV): sequencing the most valuable type-strain genomes for metagenomic binning, comparative biology and taxonomic classification.</title>
        <authorList>
            <person name="Goeker M."/>
        </authorList>
    </citation>
    <scope>NUCLEOTIDE SEQUENCE [LARGE SCALE GENOMIC DNA]</scope>
    <source>
        <strain evidence="8 9">DSM 10617</strain>
    </source>
</reference>